<keyword evidence="3" id="KW-1185">Reference proteome</keyword>
<keyword evidence="1" id="KW-0472">Membrane</keyword>
<comment type="caution">
    <text evidence="2">The sequence shown here is derived from an EMBL/GenBank/DDBJ whole genome shotgun (WGS) entry which is preliminary data.</text>
</comment>
<proteinExistence type="predicted"/>
<name>A0ABV1I0S5_9FIRM</name>
<dbReference type="Proteomes" id="UP001470288">
    <property type="component" value="Unassembled WGS sequence"/>
</dbReference>
<keyword evidence="1" id="KW-1133">Transmembrane helix</keyword>
<keyword evidence="1" id="KW-0812">Transmembrane</keyword>
<gene>
    <name evidence="2" type="ORF">WMO62_08060</name>
</gene>
<dbReference type="RefSeq" id="WP_349144357.1">
    <property type="nucleotide sequence ID" value="NZ_JBBMFC010000012.1"/>
</dbReference>
<feature type="transmembrane region" description="Helical" evidence="1">
    <location>
        <begin position="6"/>
        <end position="26"/>
    </location>
</feature>
<evidence type="ECO:0000313" key="2">
    <source>
        <dbReference type="EMBL" id="MEQ2578792.1"/>
    </source>
</evidence>
<protein>
    <submittedName>
        <fullName evidence="2">Uncharacterized protein</fullName>
    </submittedName>
</protein>
<organism evidence="2 3">
    <name type="scientific">Hominiventricola aquisgranensis</name>
    <dbReference type="NCBI Taxonomy" id="3133164"/>
    <lineage>
        <taxon>Bacteria</taxon>
        <taxon>Bacillati</taxon>
        <taxon>Bacillota</taxon>
        <taxon>Clostridia</taxon>
        <taxon>Lachnospirales</taxon>
        <taxon>Lachnospiraceae</taxon>
        <taxon>Hominiventricola</taxon>
    </lineage>
</organism>
<accession>A0ABV1I0S5</accession>
<evidence type="ECO:0000256" key="1">
    <source>
        <dbReference type="SAM" id="Phobius"/>
    </source>
</evidence>
<sequence length="233" mass="27219">MTELDAHNLVFILWIILLGLPLFSQIEVGNIKLKREIEQNRAEMKESISDLKYQILHMKVDNSAASTVYVNSQPLPSRDELSEIQKNVADSTISPNETINLKVPEENLYLFKVRLSLEKQLLALCNFFAYDNRRSVSLMTQFLLRHEVIEYNVSDLIREIVNIANRGVHGEIIDEDYINFVKNTYPLVKKILDKKYKFYSNNRYFCTCPRCKYEGPSKYKNECPKCGFVFDDE</sequence>
<reference evidence="2 3" key="1">
    <citation type="submission" date="2024-03" db="EMBL/GenBank/DDBJ databases">
        <title>Human intestinal bacterial collection.</title>
        <authorList>
            <person name="Pauvert C."/>
            <person name="Hitch T.C.A."/>
            <person name="Clavel T."/>
        </authorList>
    </citation>
    <scope>NUCLEOTIDE SEQUENCE [LARGE SCALE GENOMIC DNA]</scope>
    <source>
        <strain evidence="2 3">CLA-AA-H78B</strain>
    </source>
</reference>
<dbReference type="EMBL" id="JBBMFC010000012">
    <property type="protein sequence ID" value="MEQ2578792.1"/>
    <property type="molecule type" value="Genomic_DNA"/>
</dbReference>
<evidence type="ECO:0000313" key="3">
    <source>
        <dbReference type="Proteomes" id="UP001470288"/>
    </source>
</evidence>